<dbReference type="InterPro" id="IPR003801">
    <property type="entry name" value="GTP_cyclohydrolase_FolE2/MptA"/>
</dbReference>
<dbReference type="PANTHER" id="PTHR36445">
    <property type="entry name" value="GTP CYCLOHYDROLASE MPTA"/>
    <property type="match status" value="1"/>
</dbReference>
<comment type="pathway">
    <text evidence="2">Cofactor biosynthesis; 7,8-dihydroneopterin triphosphate biosynthesis; 7,8-dihydroneopterin triphosphate from GTP: step 1/1.</text>
</comment>
<name>A0A3A4NZW5_ABYX5</name>
<dbReference type="GO" id="GO:0046654">
    <property type="term" value="P:tetrahydrofolate biosynthetic process"/>
    <property type="evidence" value="ECO:0007669"/>
    <property type="project" value="UniProtKB-UniRule"/>
</dbReference>
<dbReference type="Pfam" id="PF02649">
    <property type="entry name" value="GCHY-1"/>
    <property type="match status" value="1"/>
</dbReference>
<dbReference type="EMBL" id="QZKU01000034">
    <property type="protein sequence ID" value="RJP24502.1"/>
    <property type="molecule type" value="Genomic_DNA"/>
</dbReference>
<protein>
    <recommendedName>
        <fullName evidence="2">GTP cyclohydrolase FolE2</fullName>
        <ecNumber evidence="2">3.5.4.16</ecNumber>
    </recommendedName>
</protein>
<accession>A0A3A4NZW5</accession>
<reference evidence="3 4" key="1">
    <citation type="journal article" date="2017" name="ISME J.">
        <title>Energy and carbon metabolisms in a deep terrestrial subsurface fluid microbial community.</title>
        <authorList>
            <person name="Momper L."/>
            <person name="Jungbluth S.P."/>
            <person name="Lee M.D."/>
            <person name="Amend J.P."/>
        </authorList>
    </citation>
    <scope>NUCLEOTIDE SEQUENCE [LARGE SCALE GENOMIC DNA]</scope>
    <source>
        <strain evidence="3">SURF_5</strain>
    </source>
</reference>
<keyword evidence="1 2" id="KW-0378">Hydrolase</keyword>
<dbReference type="PANTHER" id="PTHR36445:SF1">
    <property type="entry name" value="GTP CYCLOHYDROLASE MPTA"/>
    <property type="match status" value="1"/>
</dbReference>
<dbReference type="AlphaFoldDB" id="A0A3A4NZW5"/>
<dbReference type="UniPathway" id="UPA00848">
    <property type="reaction ID" value="UER00151"/>
</dbReference>
<evidence type="ECO:0000256" key="2">
    <source>
        <dbReference type="HAMAP-Rule" id="MF_01527"/>
    </source>
</evidence>
<comment type="function">
    <text evidence="2">Converts GTP to 7,8-dihydroneopterin triphosphate.</text>
</comment>
<feature type="site" description="May be catalytically important" evidence="2">
    <location>
        <position position="144"/>
    </location>
</feature>
<dbReference type="Gene3D" id="3.10.270.10">
    <property type="entry name" value="Urate Oxidase"/>
    <property type="match status" value="1"/>
</dbReference>
<evidence type="ECO:0000313" key="3">
    <source>
        <dbReference type="EMBL" id="RJP24502.1"/>
    </source>
</evidence>
<dbReference type="GO" id="GO:0003934">
    <property type="term" value="F:GTP cyclohydrolase I activity"/>
    <property type="evidence" value="ECO:0007669"/>
    <property type="project" value="UniProtKB-UniRule"/>
</dbReference>
<dbReference type="InterPro" id="IPR022838">
    <property type="entry name" value="GTP_cyclohydrolase_FolE2"/>
</dbReference>
<gene>
    <name evidence="2" type="primary">folE2</name>
    <name evidence="3" type="ORF">C4520_04005</name>
</gene>
<proteinExistence type="inferred from homology"/>
<dbReference type="EC" id="3.5.4.16" evidence="2"/>
<comment type="caution">
    <text evidence="3">The sequence shown here is derived from an EMBL/GenBank/DDBJ whole genome shotgun (WGS) entry which is preliminary data.</text>
</comment>
<organism evidence="3 4">
    <name type="scientific">Abyssobacteria bacterium (strain SURF_5)</name>
    <dbReference type="NCBI Taxonomy" id="2093360"/>
    <lineage>
        <taxon>Bacteria</taxon>
        <taxon>Pseudomonadati</taxon>
        <taxon>Candidatus Hydrogenedentota</taxon>
        <taxon>Candidatus Abyssobacteria</taxon>
    </lineage>
</organism>
<evidence type="ECO:0000313" key="4">
    <source>
        <dbReference type="Proteomes" id="UP000265882"/>
    </source>
</evidence>
<dbReference type="NCBIfam" id="NF010200">
    <property type="entry name" value="PRK13674.1-1"/>
    <property type="match status" value="1"/>
</dbReference>
<evidence type="ECO:0000256" key="1">
    <source>
        <dbReference type="ARBA" id="ARBA00022801"/>
    </source>
</evidence>
<dbReference type="HAMAP" id="MF_01527_B">
    <property type="entry name" value="GTP_cyclohydrol_B"/>
    <property type="match status" value="1"/>
</dbReference>
<dbReference type="Proteomes" id="UP000265882">
    <property type="component" value="Unassembled WGS sequence"/>
</dbReference>
<comment type="catalytic activity">
    <reaction evidence="2">
        <text>GTP + H2O = 7,8-dihydroneopterin 3'-triphosphate + formate + H(+)</text>
        <dbReference type="Rhea" id="RHEA:17473"/>
        <dbReference type="ChEBI" id="CHEBI:15377"/>
        <dbReference type="ChEBI" id="CHEBI:15378"/>
        <dbReference type="ChEBI" id="CHEBI:15740"/>
        <dbReference type="ChEBI" id="CHEBI:37565"/>
        <dbReference type="ChEBI" id="CHEBI:58462"/>
        <dbReference type="EC" id="3.5.4.16"/>
    </reaction>
</comment>
<sequence length="259" mass="29951">MKDVQNEPANHHVEVDKVGVKNVKYPIVVRDKAKREQHTIADINMYVNLPHRFRGTHMSRFIEVLNKHRGRMSMQNMDDLLHEVEKALDADSAYLEMSFPYFVEKAAPISGARSLTEYQCKFIAFHKESLDFVLEVNVPVTNLCPCSKEISEHSAHNQRSLVTVQLKFKEFVWIEDVVALVEDSASCELYSLLKREDEKYVTEKAYSRPMFAEDVVREIAQKLDSDPNITWFTVASENYESIHNHNAYAFIEKKAPKLA</sequence>
<comment type="similarity">
    <text evidence="2">Belongs to the GTP cyclohydrolase IV family.</text>
</comment>